<dbReference type="InterPro" id="IPR043428">
    <property type="entry name" value="LivM-like"/>
</dbReference>
<dbReference type="SMART" id="SM00382">
    <property type="entry name" value="AAA"/>
    <property type="match status" value="1"/>
</dbReference>
<keyword evidence="5" id="KW-0547">Nucleotide-binding</keyword>
<feature type="domain" description="ABC transporter" evidence="10">
    <location>
        <begin position="679"/>
        <end position="926"/>
    </location>
</feature>
<gene>
    <name evidence="11" type="ORF">UFOPK1421_01158</name>
</gene>
<evidence type="ECO:0000313" key="11">
    <source>
        <dbReference type="EMBL" id="CAB4549164.1"/>
    </source>
</evidence>
<evidence type="ECO:0000256" key="3">
    <source>
        <dbReference type="ARBA" id="ARBA00022475"/>
    </source>
</evidence>
<proteinExistence type="predicted"/>
<feature type="transmembrane region" description="Helical" evidence="9">
    <location>
        <begin position="377"/>
        <end position="395"/>
    </location>
</feature>
<feature type="transmembrane region" description="Helical" evidence="9">
    <location>
        <begin position="66"/>
        <end position="86"/>
    </location>
</feature>
<feature type="transmembrane region" description="Helical" evidence="9">
    <location>
        <begin position="44"/>
        <end position="60"/>
    </location>
</feature>
<feature type="transmembrane region" description="Helical" evidence="9">
    <location>
        <begin position="575"/>
        <end position="600"/>
    </location>
</feature>
<evidence type="ECO:0000256" key="8">
    <source>
        <dbReference type="ARBA" id="ARBA00023136"/>
    </source>
</evidence>
<feature type="transmembrane region" description="Helical" evidence="9">
    <location>
        <begin position="428"/>
        <end position="448"/>
    </location>
</feature>
<dbReference type="InterPro" id="IPR051120">
    <property type="entry name" value="ABC_AA/LPS_Transport"/>
</dbReference>
<feature type="transmembrane region" description="Helical" evidence="9">
    <location>
        <begin position="401"/>
        <end position="421"/>
    </location>
</feature>
<dbReference type="PROSITE" id="PS50893">
    <property type="entry name" value="ABC_TRANSPORTER_2"/>
    <property type="match status" value="1"/>
</dbReference>
<keyword evidence="4 9" id="KW-0812">Transmembrane</keyword>
<dbReference type="Pfam" id="PF02653">
    <property type="entry name" value="BPD_transp_2"/>
    <property type="match status" value="2"/>
</dbReference>
<keyword evidence="6" id="KW-0067">ATP-binding</keyword>
<protein>
    <submittedName>
        <fullName evidence="11">Unannotated protein</fullName>
    </submittedName>
</protein>
<evidence type="ECO:0000256" key="9">
    <source>
        <dbReference type="SAM" id="Phobius"/>
    </source>
</evidence>
<evidence type="ECO:0000256" key="1">
    <source>
        <dbReference type="ARBA" id="ARBA00004651"/>
    </source>
</evidence>
<comment type="subcellular location">
    <subcellularLocation>
        <location evidence="1">Cell membrane</location>
        <topology evidence="1">Multi-pass membrane protein</topology>
    </subcellularLocation>
</comment>
<feature type="transmembrane region" description="Helical" evidence="9">
    <location>
        <begin position="249"/>
        <end position="270"/>
    </location>
</feature>
<dbReference type="Pfam" id="PF00005">
    <property type="entry name" value="ABC_tran"/>
    <property type="match status" value="1"/>
</dbReference>
<feature type="transmembrane region" description="Helical" evidence="9">
    <location>
        <begin position="326"/>
        <end position="345"/>
    </location>
</feature>
<accession>A0A6J6CD52</accession>
<dbReference type="InterPro" id="IPR027417">
    <property type="entry name" value="P-loop_NTPase"/>
</dbReference>
<feature type="transmembrane region" description="Helical" evidence="9">
    <location>
        <begin position="351"/>
        <end position="370"/>
    </location>
</feature>
<organism evidence="11">
    <name type="scientific">freshwater metagenome</name>
    <dbReference type="NCBI Taxonomy" id="449393"/>
    <lineage>
        <taxon>unclassified sequences</taxon>
        <taxon>metagenomes</taxon>
        <taxon>ecological metagenomes</taxon>
    </lineage>
</organism>
<feature type="transmembrane region" description="Helical" evidence="9">
    <location>
        <begin position="14"/>
        <end position="32"/>
    </location>
</feature>
<feature type="transmembrane region" description="Helical" evidence="9">
    <location>
        <begin position="484"/>
        <end position="503"/>
    </location>
</feature>
<keyword evidence="2" id="KW-0813">Transport</keyword>
<evidence type="ECO:0000256" key="5">
    <source>
        <dbReference type="ARBA" id="ARBA00022741"/>
    </source>
</evidence>
<dbReference type="Gene3D" id="3.40.50.300">
    <property type="entry name" value="P-loop containing nucleotide triphosphate hydrolases"/>
    <property type="match status" value="1"/>
</dbReference>
<dbReference type="PANTHER" id="PTHR45772">
    <property type="entry name" value="CONSERVED COMPONENT OF ABC TRANSPORTER FOR NATURAL AMINO ACIDS-RELATED"/>
    <property type="match status" value="1"/>
</dbReference>
<dbReference type="Pfam" id="PF12399">
    <property type="entry name" value="BCA_ABC_TP_C"/>
    <property type="match status" value="1"/>
</dbReference>
<dbReference type="CDD" id="cd03219">
    <property type="entry name" value="ABC_Mj1267_LivG_branched"/>
    <property type="match status" value="1"/>
</dbReference>
<dbReference type="InterPro" id="IPR003593">
    <property type="entry name" value="AAA+_ATPase"/>
</dbReference>
<dbReference type="CDD" id="cd06582">
    <property type="entry name" value="TM_PBP1_LivH_like"/>
    <property type="match status" value="1"/>
</dbReference>
<dbReference type="InterPro" id="IPR003439">
    <property type="entry name" value="ABC_transporter-like_ATP-bd"/>
</dbReference>
<evidence type="ECO:0000256" key="2">
    <source>
        <dbReference type="ARBA" id="ARBA00022448"/>
    </source>
</evidence>
<dbReference type="GO" id="GO:0016887">
    <property type="term" value="F:ATP hydrolysis activity"/>
    <property type="evidence" value="ECO:0007669"/>
    <property type="project" value="InterPro"/>
</dbReference>
<feature type="transmembrane region" description="Helical" evidence="9">
    <location>
        <begin position="612"/>
        <end position="634"/>
    </location>
</feature>
<dbReference type="SUPFAM" id="SSF52540">
    <property type="entry name" value="P-loop containing nucleoside triphosphate hydrolases"/>
    <property type="match status" value="1"/>
</dbReference>
<dbReference type="InterPro" id="IPR001851">
    <property type="entry name" value="ABC_transp_permease"/>
</dbReference>
<reference evidence="11" key="1">
    <citation type="submission" date="2020-05" db="EMBL/GenBank/DDBJ databases">
        <authorList>
            <person name="Chiriac C."/>
            <person name="Salcher M."/>
            <person name="Ghai R."/>
            <person name="Kavagutti S V."/>
        </authorList>
    </citation>
    <scope>NUCLEOTIDE SEQUENCE</scope>
</reference>
<dbReference type="InterPro" id="IPR032823">
    <property type="entry name" value="BCA_ABC_TP_C"/>
</dbReference>
<dbReference type="EMBL" id="CAEZSL010000137">
    <property type="protein sequence ID" value="CAB4549164.1"/>
    <property type="molecule type" value="Genomic_DNA"/>
</dbReference>
<dbReference type="GO" id="GO:0005524">
    <property type="term" value="F:ATP binding"/>
    <property type="evidence" value="ECO:0007669"/>
    <property type="project" value="UniProtKB-KW"/>
</dbReference>
<feature type="transmembrane region" description="Helical" evidence="9">
    <location>
        <begin position="276"/>
        <end position="294"/>
    </location>
</feature>
<keyword evidence="8 9" id="KW-0472">Membrane</keyword>
<name>A0A6J6CD52_9ZZZZ</name>
<dbReference type="GO" id="GO:0005886">
    <property type="term" value="C:plasma membrane"/>
    <property type="evidence" value="ECO:0007669"/>
    <property type="project" value="UniProtKB-SubCell"/>
</dbReference>
<dbReference type="AlphaFoldDB" id="A0A6J6CD52"/>
<dbReference type="CDD" id="cd06581">
    <property type="entry name" value="TM_PBP1_LivM_like"/>
    <property type="match status" value="1"/>
</dbReference>
<evidence type="ECO:0000256" key="4">
    <source>
        <dbReference type="ARBA" id="ARBA00022692"/>
    </source>
</evidence>
<evidence type="ECO:0000259" key="10">
    <source>
        <dbReference type="PROSITE" id="PS50893"/>
    </source>
</evidence>
<feature type="transmembrane region" description="Helical" evidence="9">
    <location>
        <begin position="137"/>
        <end position="164"/>
    </location>
</feature>
<dbReference type="PANTHER" id="PTHR45772:SF1">
    <property type="entry name" value="ABC TRANSPORTER ATP-BINDING PROTEIN"/>
    <property type="match status" value="1"/>
</dbReference>
<evidence type="ECO:0000256" key="6">
    <source>
        <dbReference type="ARBA" id="ARBA00022840"/>
    </source>
</evidence>
<dbReference type="GO" id="GO:0015658">
    <property type="term" value="F:branched-chain amino acid transmembrane transporter activity"/>
    <property type="evidence" value="ECO:0007669"/>
    <property type="project" value="InterPro"/>
</dbReference>
<evidence type="ECO:0000256" key="7">
    <source>
        <dbReference type="ARBA" id="ARBA00022989"/>
    </source>
</evidence>
<keyword evidence="7 9" id="KW-1133">Transmembrane helix</keyword>
<sequence length="939" mass="99884">MIALTFSGDILLDGLIQGLVYALVAFGLLLIYRATGVINFAQGQIGAFGGYVMAVLQIRYNVSYGLSLPLALICGVVLGVAAELVLRRLFTQPRLLLFVATLGLTQVVQLLQLRLPIPDEQATSVTFPVLIGGSWEIAGLTLTGPQLTVLLIVPVLMLFLGWLFHRSHFGMQVRATADNFPAARLAGIGVRSVSTKVWALGGLLASLSALLIAPLQGGSLASVQNALGPKLLLLSLIAAMVGRMKSFGWTLVGGLVAGVVDRMLVTWSLGGDLPKGANIATLFVILVVVLFTLGRSESMRDESWQLTSKVRSARVELTRHPLYRSLTLFGFLLLAAIALVVPSQVDKPSEMLKFAAVPVYLIIALSVTVVTGWGGQLSLGQFGFVALGSYLTIYYANSLPYLVALPIGIAWGVLAAVIVGIPALRVKGLYLAVVTLGFGLAIRSWFIVAERFAPGGGGSAQLNVDRVKGFRLLFWTVQGKDFDGIYYFCLFVAILAILVVWRIRRTGIGRSIIATRDNELTAAAYTVAPARAKLLAFAVSGGLAALAGGLLPLVARNAQFKVDGLLFDFDESLRIVAVAVVGGIGSITGAVLGTLLIIAVPMVFDGTKQVELFASGFGMLIVLLYFPSGLISIVHSVRDNLLSGIARRSGWKPPVRQEGVEVASLGSSSKPARVTNVPLRVNGLSVVLGGRVIVNDVTITVGVGEVVGLIGTNGAGKTTIVNALSGFLPSSGVIELFGKDVSSMSAHQRARLGQGRAFQNAKLFSSLTVRETLMVALESRQRSLLVPSLLALPPSPRAESRKRRESEEIITYLGLGRYADSLMGELSTGTRRIVELGSLIALDSTLMLLDEPTAGVAQRETEAFGPLIRMIQKDLGAAILIIEHDMPMVMAISDRIYCLEAGQVIAEGDPMSIRSNSAVIASYLGTDDRAIERSNTSER</sequence>
<keyword evidence="3" id="KW-1003">Cell membrane</keyword>
<feature type="transmembrane region" description="Helical" evidence="9">
    <location>
        <begin position="534"/>
        <end position="555"/>
    </location>
</feature>
<feature type="transmembrane region" description="Helical" evidence="9">
    <location>
        <begin position="95"/>
        <end position="117"/>
    </location>
</feature>